<protein>
    <submittedName>
        <fullName evidence="1">Uncharacterized protein</fullName>
    </submittedName>
</protein>
<keyword evidence="2" id="KW-1185">Reference proteome</keyword>
<dbReference type="AlphaFoldDB" id="A0A9N9UFN0"/>
<evidence type="ECO:0000313" key="2">
    <source>
        <dbReference type="Proteomes" id="UP000754883"/>
    </source>
</evidence>
<name>A0A9N9UFN0_9HYPO</name>
<reference evidence="2" key="1">
    <citation type="submission" date="2019-06" db="EMBL/GenBank/DDBJ databases">
        <authorList>
            <person name="Broberg M."/>
        </authorList>
    </citation>
    <scope>NUCLEOTIDE SEQUENCE [LARGE SCALE GENOMIC DNA]</scope>
</reference>
<gene>
    <name evidence="1" type="ORF">CBYS24578_00010551</name>
</gene>
<reference evidence="1 2" key="2">
    <citation type="submission" date="2021-10" db="EMBL/GenBank/DDBJ databases">
        <authorList>
            <person name="Piombo E."/>
        </authorList>
    </citation>
    <scope>NUCLEOTIDE SEQUENCE [LARGE SCALE GENOMIC DNA]</scope>
</reference>
<comment type="caution">
    <text evidence="1">The sequence shown here is derived from an EMBL/GenBank/DDBJ whole genome shotgun (WGS) entry which is preliminary data.</text>
</comment>
<organism evidence="1 2">
    <name type="scientific">Clonostachys byssicola</name>
    <dbReference type="NCBI Taxonomy" id="160290"/>
    <lineage>
        <taxon>Eukaryota</taxon>
        <taxon>Fungi</taxon>
        <taxon>Dikarya</taxon>
        <taxon>Ascomycota</taxon>
        <taxon>Pezizomycotina</taxon>
        <taxon>Sordariomycetes</taxon>
        <taxon>Hypocreomycetidae</taxon>
        <taxon>Hypocreales</taxon>
        <taxon>Bionectriaceae</taxon>
        <taxon>Clonostachys</taxon>
    </lineage>
</organism>
<dbReference type="EMBL" id="CABFNO020001443">
    <property type="protein sequence ID" value="CAG9987908.1"/>
    <property type="molecule type" value="Genomic_DNA"/>
</dbReference>
<evidence type="ECO:0000313" key="1">
    <source>
        <dbReference type="EMBL" id="CAG9987908.1"/>
    </source>
</evidence>
<proteinExistence type="predicted"/>
<sequence length="90" mass="10125">MATNFSIEAMLTAAGQGVEHAVLMMNHHIITVQDPKPWRNGGLMMGSTITGSMLRQTWATKLTGRALYKRRLIVTVINYKPAWLEALREQ</sequence>
<accession>A0A9N9UFN0</accession>
<dbReference type="Proteomes" id="UP000754883">
    <property type="component" value="Unassembled WGS sequence"/>
</dbReference>